<feature type="region of interest" description="Disordered" evidence="1">
    <location>
        <begin position="485"/>
        <end position="505"/>
    </location>
</feature>
<dbReference type="EMBL" id="JARBHB010000003">
    <property type="protein sequence ID" value="KAJ8888002.1"/>
    <property type="molecule type" value="Genomic_DNA"/>
</dbReference>
<proteinExistence type="predicted"/>
<organism evidence="2 3">
    <name type="scientific">Dryococelus australis</name>
    <dbReference type="NCBI Taxonomy" id="614101"/>
    <lineage>
        <taxon>Eukaryota</taxon>
        <taxon>Metazoa</taxon>
        <taxon>Ecdysozoa</taxon>
        <taxon>Arthropoda</taxon>
        <taxon>Hexapoda</taxon>
        <taxon>Insecta</taxon>
        <taxon>Pterygota</taxon>
        <taxon>Neoptera</taxon>
        <taxon>Polyneoptera</taxon>
        <taxon>Phasmatodea</taxon>
        <taxon>Verophasmatodea</taxon>
        <taxon>Anareolatae</taxon>
        <taxon>Phasmatidae</taxon>
        <taxon>Eurycanthinae</taxon>
        <taxon>Dryococelus</taxon>
    </lineage>
</organism>
<dbReference type="Proteomes" id="UP001159363">
    <property type="component" value="Chromosome 3"/>
</dbReference>
<keyword evidence="3" id="KW-1185">Reference proteome</keyword>
<evidence type="ECO:0000313" key="2">
    <source>
        <dbReference type="EMBL" id="KAJ8888002.1"/>
    </source>
</evidence>
<name>A0ABQ9HUD3_9NEOP</name>
<evidence type="ECO:0000256" key="1">
    <source>
        <dbReference type="SAM" id="MobiDB-lite"/>
    </source>
</evidence>
<sequence length="930" mass="102133">MVSTARKFFGIYSSTVHFLLGGAADSVVACHQGGTCLIPVGVATGFSHVGIVSVDAASRRVFSGSLVYLRPFIPAVFNTRFSSPTSALKTSMLTRQNLSTLLLNCFIVNSFVLCEERNYVYACAVARRPRKPSRILDKSVEGNLRECECGSRLALEKASTLRGARSSSQDRRVRGPVSRFWDPHSPPPPPSCIILPVSHTHFPRTPLDANDYSRVPGSIQGGVDPGFFARGNRAGQCRSSAGFLRDLLFSPAIAFPRRSVLASHSSGLKISLLGVSLSCASEPIEHCTPVQSLARSGDGALDARGNIALISPAHLGFKRGINVQVGHEVGVGTRGGDWNVETWRWSNGEITCSETGLPGKRKPWPMITRAALPRYEYSCQPRWESSRSEASSLTTSPPRALLANLLSALLIMLLVHISFETLPLIHPSTYTPTAVPEACCEMYSLTFTISKVQHIPSCAERKSLYHEAALRPKLCSSPLGRVKRRVQSPSPVHRRSACRVTNRPPRDIDACRDKGMIRTDATPVLIYRMPGYSHTTPRSPDYRLSKRGPESRLQLGSPWWEASRLTAEPPRPPILWLVSGAAVVRLLASHQGKPGSIPGKVRPVLSRVRKRGGRCRCSACCSILTSAPFVEHLVKPASRRGDEIDRIYTIIVVVLVWWKLVCVGGQRKCASPQHVVVEERFAREQRSKHVRAGNGSLPLAGVGQTWTRQLLVSSGLEPSSLPSRQPQGGPAGSLPTAVSPTYSLSTRYCRLGHVVHVSHKRIQSHPSQIPLSKAMRRHVRPDLHRNDRLPRCQIMSVSAARQINLIEGRSGVWDHIVTRSLFCAARASGRGHSSIDKIADGQSQGMFDWQARDEPRRTYLVTKACPRLTFLLMSSLGYKQIGAWHLPRAAIRLSELTPLWTLLIRAQTPSPQHDSWSQEPSGPGRLGYTG</sequence>
<feature type="compositionally biased region" description="Polar residues" evidence="1">
    <location>
        <begin position="717"/>
        <end position="726"/>
    </location>
</feature>
<comment type="caution">
    <text evidence="2">The sequence shown here is derived from an EMBL/GenBank/DDBJ whole genome shotgun (WGS) entry which is preliminary data.</text>
</comment>
<feature type="compositionally biased region" description="Basic residues" evidence="1">
    <location>
        <begin position="485"/>
        <end position="497"/>
    </location>
</feature>
<feature type="compositionally biased region" description="Polar residues" evidence="1">
    <location>
        <begin position="910"/>
        <end position="920"/>
    </location>
</feature>
<gene>
    <name evidence="2" type="ORF">PR048_007487</name>
</gene>
<accession>A0ABQ9HUD3</accession>
<protein>
    <submittedName>
        <fullName evidence="2">Uncharacterized protein</fullName>
    </submittedName>
</protein>
<reference evidence="2 3" key="1">
    <citation type="submission" date="2023-02" db="EMBL/GenBank/DDBJ databases">
        <title>LHISI_Scaffold_Assembly.</title>
        <authorList>
            <person name="Stuart O.P."/>
            <person name="Cleave R."/>
            <person name="Magrath M.J.L."/>
            <person name="Mikheyev A.S."/>
        </authorList>
    </citation>
    <scope>NUCLEOTIDE SEQUENCE [LARGE SCALE GENOMIC DNA]</scope>
    <source>
        <strain evidence="2">Daus_M_001</strain>
        <tissue evidence="2">Leg muscle</tissue>
    </source>
</reference>
<evidence type="ECO:0000313" key="3">
    <source>
        <dbReference type="Proteomes" id="UP001159363"/>
    </source>
</evidence>
<feature type="region of interest" description="Disordered" evidence="1">
    <location>
        <begin position="717"/>
        <end position="736"/>
    </location>
</feature>
<feature type="region of interest" description="Disordered" evidence="1">
    <location>
        <begin position="910"/>
        <end position="930"/>
    </location>
</feature>